<evidence type="ECO:0000313" key="2">
    <source>
        <dbReference type="EMBL" id="CAF4394880.1"/>
    </source>
</evidence>
<dbReference type="SUPFAM" id="SSF81321">
    <property type="entry name" value="Family A G protein-coupled receptor-like"/>
    <property type="match status" value="1"/>
</dbReference>
<gene>
    <name evidence="2" type="ORF">UXM345_LOCUS37980</name>
</gene>
<dbReference type="EMBL" id="CAJOBF010023267">
    <property type="protein sequence ID" value="CAF4394880.1"/>
    <property type="molecule type" value="Genomic_DNA"/>
</dbReference>
<reference evidence="2" key="1">
    <citation type="submission" date="2021-02" db="EMBL/GenBank/DDBJ databases">
        <authorList>
            <person name="Nowell W R."/>
        </authorList>
    </citation>
    <scope>NUCLEOTIDE SEQUENCE</scope>
</reference>
<accession>A0A820NWI3</accession>
<dbReference type="Proteomes" id="UP000663842">
    <property type="component" value="Unassembled WGS sequence"/>
</dbReference>
<name>A0A820NWI3_9BILA</name>
<dbReference type="AlphaFoldDB" id="A0A820NWI3"/>
<feature type="transmembrane region" description="Helical" evidence="1">
    <location>
        <begin position="37"/>
        <end position="60"/>
    </location>
</feature>
<feature type="transmembrane region" description="Helical" evidence="1">
    <location>
        <begin position="80"/>
        <end position="97"/>
    </location>
</feature>
<organism evidence="2 3">
    <name type="scientific">Rotaria magnacalcarata</name>
    <dbReference type="NCBI Taxonomy" id="392030"/>
    <lineage>
        <taxon>Eukaryota</taxon>
        <taxon>Metazoa</taxon>
        <taxon>Spiralia</taxon>
        <taxon>Gnathifera</taxon>
        <taxon>Rotifera</taxon>
        <taxon>Eurotatoria</taxon>
        <taxon>Bdelloidea</taxon>
        <taxon>Philodinida</taxon>
        <taxon>Philodinidae</taxon>
        <taxon>Rotaria</taxon>
    </lineage>
</organism>
<sequence>MLPIILETFASISFVKRVQLQSRRLSRSPQWRKTRRLTIQLSLMSAMSICFNIPSVLITFAHFCGLPLQYGAQIQEYLNFLAYFLIFLFPFVSLCQLTELRKTIKTKIFFLAPQHQRQIARVAPTLVRTQMPTVQ</sequence>
<keyword evidence="1" id="KW-1133">Transmembrane helix</keyword>
<keyword evidence="1" id="KW-0472">Membrane</keyword>
<evidence type="ECO:0000313" key="3">
    <source>
        <dbReference type="Proteomes" id="UP000663842"/>
    </source>
</evidence>
<evidence type="ECO:0000256" key="1">
    <source>
        <dbReference type="SAM" id="Phobius"/>
    </source>
</evidence>
<comment type="caution">
    <text evidence="2">The sequence shown here is derived from an EMBL/GenBank/DDBJ whole genome shotgun (WGS) entry which is preliminary data.</text>
</comment>
<keyword evidence="1" id="KW-0812">Transmembrane</keyword>
<protein>
    <submittedName>
        <fullName evidence="2">Uncharacterized protein</fullName>
    </submittedName>
</protein>
<proteinExistence type="predicted"/>